<feature type="chain" id="PRO_5003229072" description="GWxTD domain-containing protein" evidence="2">
    <location>
        <begin position="22"/>
        <end position="576"/>
    </location>
</feature>
<feature type="region of interest" description="Disordered" evidence="1">
    <location>
        <begin position="28"/>
        <end position="57"/>
    </location>
</feature>
<dbReference type="eggNOG" id="COG4219">
    <property type="taxonomic scope" value="Bacteria"/>
</dbReference>
<feature type="compositionally biased region" description="Basic and acidic residues" evidence="1">
    <location>
        <begin position="43"/>
        <end position="57"/>
    </location>
</feature>
<evidence type="ECO:0000313" key="5">
    <source>
        <dbReference type="Proteomes" id="UP000006844"/>
    </source>
</evidence>
<evidence type="ECO:0000313" key="4">
    <source>
        <dbReference type="EMBL" id="ADV82918.1"/>
    </source>
</evidence>
<dbReference type="KEGG" id="tsa:AciPR4_2115"/>
<keyword evidence="2" id="KW-0732">Signal</keyword>
<feature type="domain" description="GWxTD" evidence="3">
    <location>
        <begin position="77"/>
        <end position="167"/>
    </location>
</feature>
<dbReference type="RefSeq" id="WP_013568651.1">
    <property type="nucleotide sequence ID" value="NC_014963.1"/>
</dbReference>
<dbReference type="NCBIfam" id="TIGR04514">
    <property type="entry name" value="GWxTD_dom"/>
    <property type="match status" value="1"/>
</dbReference>
<dbReference type="InterPro" id="IPR030959">
    <property type="entry name" value="GWxTD_dom"/>
</dbReference>
<dbReference type="OrthoDB" id="101347at2"/>
<keyword evidence="5" id="KW-1185">Reference proteome</keyword>
<accession>E8V7Z4</accession>
<reference evidence="4 5" key="1">
    <citation type="journal article" date="2012" name="Stand. Genomic Sci.">
        <title>Complete genome sequence of Terriglobus saanensis type strain SP1PR4(T), an Acidobacteria from tundra soil.</title>
        <authorList>
            <person name="Rawat S.R."/>
            <person name="Mannisto M.K."/>
            <person name="Starovoytov V."/>
            <person name="Goodwin L."/>
            <person name="Nolan M."/>
            <person name="Hauser L."/>
            <person name="Land M."/>
            <person name="Davenport K.W."/>
            <person name="Woyke T."/>
            <person name="Haggblom M.M."/>
        </authorList>
    </citation>
    <scope>NUCLEOTIDE SEQUENCE</scope>
    <source>
        <strain evidence="5">ATCC BAA-1853 / DSM 23119 / SP1PR4</strain>
    </source>
</reference>
<dbReference type="AlphaFoldDB" id="E8V7Z4"/>
<dbReference type="EMBL" id="CP002467">
    <property type="protein sequence ID" value="ADV82918.1"/>
    <property type="molecule type" value="Genomic_DNA"/>
</dbReference>
<evidence type="ECO:0000256" key="1">
    <source>
        <dbReference type="SAM" id="MobiDB-lite"/>
    </source>
</evidence>
<evidence type="ECO:0000259" key="3">
    <source>
        <dbReference type="Pfam" id="PF20094"/>
    </source>
</evidence>
<protein>
    <recommendedName>
        <fullName evidence="3">GWxTD domain-containing protein</fullName>
    </recommendedName>
</protein>
<organism evidence="4 5">
    <name type="scientific">Terriglobus saanensis (strain ATCC BAA-1853 / DSM 23119 / SP1PR4)</name>
    <dbReference type="NCBI Taxonomy" id="401053"/>
    <lineage>
        <taxon>Bacteria</taxon>
        <taxon>Pseudomonadati</taxon>
        <taxon>Acidobacteriota</taxon>
        <taxon>Terriglobia</taxon>
        <taxon>Terriglobales</taxon>
        <taxon>Acidobacteriaceae</taxon>
        <taxon>Terriglobus</taxon>
    </lineage>
</organism>
<gene>
    <name evidence="4" type="ordered locus">AciPR4_2115</name>
</gene>
<dbReference type="STRING" id="401053.AciPR4_2115"/>
<proteinExistence type="predicted"/>
<feature type="signal peptide" evidence="2">
    <location>
        <begin position="1"/>
        <end position="21"/>
    </location>
</feature>
<feature type="region of interest" description="Disordered" evidence="1">
    <location>
        <begin position="235"/>
        <end position="267"/>
    </location>
</feature>
<dbReference type="Proteomes" id="UP000006844">
    <property type="component" value="Chromosome"/>
</dbReference>
<dbReference type="HOGENOM" id="CLU_445353_0_0_0"/>
<name>E8V7Z4_TERSS</name>
<dbReference type="Pfam" id="PF20094">
    <property type="entry name" value="GWxTD_dom"/>
    <property type="match status" value="1"/>
</dbReference>
<sequence length="576" mass="64665">MSRFKALVWGGLFLGSVVLTAGAVAQEAPVGDSSVTKTPSVAEKPDPTKRRLSDREKFHQQKELRAEIKEGPYKKWLNEDVLWIITDEEAQAFKHLANDEERDAFIENFWLRRNPNPDSPDNEFKEQHYQRIAYANEHFAAGKPGWKTDRGHIYIAYGKPDNIESHPSGGQYERPMEEGGGSTSTFPFETWHYRYLEGIGDNIDLEFVDGCMCGDYHLTIDRSEKDALKHVPGAGLTQAEEMGQSSKTDRFSGGGLEQLGKGPMQSQQQAKQFDRLSLMAKIMAPPPIKFKDLEQYIGSAQILKGPPFLFDVRTDYVKVTNETILVPLTLQLRNRDITFNNKDGVATGTVNILGRVSNLNHRAIQTFEDTVQISEPSELLAAAQNRQSVYWKSLPLRPGLYKVDIVIKDVNNPDHIGTWKRSISVPKYDDDKLAASSLILSDSMHRVPTKEIGSGNFVIGNTWIRPRVSAGPKTPVNFKRNQDLSFWMQVYNLGIDEKSKKNDAQIEYEVKDLATNKTILTTSETSQKLSPNSDQVTLEKSMPLASLQPGNYQVTIKVNDGVSKQQIAESAPFTVE</sequence>
<evidence type="ECO:0000256" key="2">
    <source>
        <dbReference type="SAM" id="SignalP"/>
    </source>
</evidence>